<dbReference type="GO" id="GO:0015078">
    <property type="term" value="F:proton transmembrane transporter activity"/>
    <property type="evidence" value="ECO:0007669"/>
    <property type="project" value="InterPro"/>
</dbReference>
<dbReference type="InterPro" id="IPR050635">
    <property type="entry name" value="ATPase_protein_8"/>
</dbReference>
<accession>I1T2A1</accession>
<comment type="function">
    <text evidence="12">Subunit 8, of the mitochondrial membrane ATP synthase complex (F(1)F(0) ATP synthase or Complex V) that produces ATP from ADP in the presence of a proton gradient across the membrane which is generated by electron transport complexes of the respiratory chain. ATP synthase complex consist of a soluble F(1) head domain - the catalytic core - and a membrane F(1) domain - the membrane proton channel. These two domains are linked by a central stalk rotating inside the F(1) region and a stationary peripheral stalk. During catalysis, ATP synthesis in the catalytic domain of F(1) is coupled via a rotary mechanism of the central stalk subunits to proton translocation. In vivo, can only synthesize ATP although its ATP hydrolase activity can be activated artificially in vitro. Part of the complex F(0) domain.</text>
</comment>
<dbReference type="GO" id="GO:0015986">
    <property type="term" value="P:proton motive force-driven ATP synthesis"/>
    <property type="evidence" value="ECO:0007669"/>
    <property type="project" value="InterPro"/>
</dbReference>
<evidence type="ECO:0000256" key="6">
    <source>
        <dbReference type="ARBA" id="ARBA00022781"/>
    </source>
</evidence>
<keyword evidence="6 14" id="KW-0375">Hydrogen ion transport</keyword>
<evidence type="ECO:0000256" key="13">
    <source>
        <dbReference type="ARBA" id="ARBA00064647"/>
    </source>
</evidence>
<dbReference type="RefSeq" id="YP_006303448.1">
    <property type="nucleotide sequence ID" value="NC_017892.1"/>
</dbReference>
<feature type="region of interest" description="Disordered" evidence="15">
    <location>
        <begin position="34"/>
        <end position="55"/>
    </location>
</feature>
<evidence type="ECO:0000256" key="7">
    <source>
        <dbReference type="ARBA" id="ARBA00022989"/>
    </source>
</evidence>
<keyword evidence="11" id="KW-0066">ATP synthesis</keyword>
<keyword evidence="7" id="KW-1133">Transmembrane helix</keyword>
<sequence>MPQLNPDPWFMMLTFSWLMFITLIPPKIYAHTLPNEPDPQGTKKSEAESWIWRWH</sequence>
<evidence type="ECO:0000256" key="4">
    <source>
        <dbReference type="ARBA" id="ARBA00022547"/>
    </source>
</evidence>
<evidence type="ECO:0000256" key="2">
    <source>
        <dbReference type="ARBA" id="ARBA00008892"/>
    </source>
</evidence>
<comment type="subunit">
    <text evidence="13">Component of the ATP synthase complex composed at least of ATP5F1A/subunit alpha, ATP5F1B/subunit beta, ATP5MC1/subunit c (homooctomer), MT-ATP6/subunit a, MT-ATP8/subunit 8, ATP5ME/subunit e, ATP5MF/subunit f, ATP5MG/subunit g, ATP5MK/subunit k, ATP5MJ/subunit j, ATP5F1C/subunit gamma, ATP5F1D/subunit delta, ATP5F1E/subunit epsilon, ATP5PF/subunit F6, ATP5PB/subunit b, ATP5PD/subunit d, ATP5PO/subunit OSCP. ATP synthase complex consists of a soluble F(1) head domain (subunits alpha(3) and beta(3)) - the catalytic core - and a membrane F(0) domain - the membrane proton channel (subunits c, a, 8, e, f, g, k and j). These two domains are linked by a central stalk (subunits gamma, delta, and epsilon) rotating inside the F1 region and a stationary peripheral stalk (subunits F6, b, d, and OSCP).</text>
</comment>
<keyword evidence="8 14" id="KW-0406">Ion transport</keyword>
<evidence type="ECO:0000256" key="16">
    <source>
        <dbReference type="SAM" id="SignalP"/>
    </source>
</evidence>
<evidence type="ECO:0000256" key="3">
    <source>
        <dbReference type="ARBA" id="ARBA00022448"/>
    </source>
</evidence>
<keyword evidence="4 14" id="KW-0138">CF(0)</keyword>
<dbReference type="InterPro" id="IPR001421">
    <property type="entry name" value="ATP8_metazoa"/>
</dbReference>
<evidence type="ECO:0000256" key="9">
    <source>
        <dbReference type="ARBA" id="ARBA00023128"/>
    </source>
</evidence>
<feature type="chain" id="PRO_5003653309" description="ATP synthase complex subunit 8" evidence="16">
    <location>
        <begin position="31"/>
        <end position="55"/>
    </location>
</feature>
<name>I1T2A1_PSECF</name>
<dbReference type="GeneID" id="12799112"/>
<dbReference type="EMBL" id="JF911711">
    <property type="protein sequence ID" value="AEK53123.1"/>
    <property type="molecule type" value="Genomic_DNA"/>
</dbReference>
<dbReference type="PANTHER" id="PTHR39937">
    <property type="entry name" value="ATP SYNTHASE PROTEIN 8"/>
    <property type="match status" value="1"/>
</dbReference>
<comment type="similarity">
    <text evidence="2 14">Belongs to the ATPase protein 8 family.</text>
</comment>
<dbReference type="CTD" id="4509"/>
<evidence type="ECO:0000256" key="5">
    <source>
        <dbReference type="ARBA" id="ARBA00022692"/>
    </source>
</evidence>
<protein>
    <recommendedName>
        <fullName evidence="14">ATP synthase complex subunit 8</fullName>
    </recommendedName>
</protein>
<dbReference type="PANTHER" id="PTHR39937:SF1">
    <property type="entry name" value="ATP SYNTHASE PROTEIN 8"/>
    <property type="match status" value="1"/>
</dbReference>
<dbReference type="GO" id="GO:0031966">
    <property type="term" value="C:mitochondrial membrane"/>
    <property type="evidence" value="ECO:0007669"/>
    <property type="project" value="UniProtKB-SubCell"/>
</dbReference>
<organism evidence="17">
    <name type="scientific">Pseudomyxus capensis</name>
    <name type="common">Freshwater mullet</name>
    <name type="synonym">Myxus capensis</name>
    <dbReference type="NCBI Taxonomy" id="1003962"/>
    <lineage>
        <taxon>Eukaryota</taxon>
        <taxon>Metazoa</taxon>
        <taxon>Chordata</taxon>
        <taxon>Craniata</taxon>
        <taxon>Vertebrata</taxon>
        <taxon>Euteleostomi</taxon>
        <taxon>Actinopterygii</taxon>
        <taxon>Neopterygii</taxon>
        <taxon>Teleostei</taxon>
        <taxon>Neoteleostei</taxon>
        <taxon>Acanthomorphata</taxon>
        <taxon>Ovalentaria</taxon>
        <taxon>Mugilomorphae</taxon>
        <taxon>Mugilidae</taxon>
        <taxon>Pseudomyxus</taxon>
    </lineage>
</organism>
<evidence type="ECO:0000256" key="12">
    <source>
        <dbReference type="ARBA" id="ARBA00053067"/>
    </source>
</evidence>
<keyword evidence="16" id="KW-0732">Signal</keyword>
<proteinExistence type="inferred from homology"/>
<dbReference type="AlphaFoldDB" id="I1T2A1"/>
<feature type="signal peptide" evidence="16">
    <location>
        <begin position="1"/>
        <end position="30"/>
    </location>
</feature>
<evidence type="ECO:0000256" key="11">
    <source>
        <dbReference type="ARBA" id="ARBA00023310"/>
    </source>
</evidence>
<reference evidence="17" key="1">
    <citation type="submission" date="2011-05" db="EMBL/GenBank/DDBJ databases">
        <title>Systematic placement and phylogenetic interrelationships of mugilid fishes (Teleostei: Mugiliformes) based on mitochondrial genomes.</title>
        <authorList>
            <person name="Xia R."/>
            <person name="Durand J.-D."/>
            <person name="Fu C."/>
        </authorList>
    </citation>
    <scope>NUCLEOTIDE SEQUENCE</scope>
</reference>
<evidence type="ECO:0000256" key="10">
    <source>
        <dbReference type="ARBA" id="ARBA00023136"/>
    </source>
</evidence>
<keyword evidence="5 14" id="KW-0812">Transmembrane</keyword>
<evidence type="ECO:0000256" key="15">
    <source>
        <dbReference type="SAM" id="MobiDB-lite"/>
    </source>
</evidence>
<keyword evidence="9 14" id="KW-0496">Mitochondrion</keyword>
<evidence type="ECO:0000256" key="1">
    <source>
        <dbReference type="ARBA" id="ARBA00004304"/>
    </source>
</evidence>
<dbReference type="Pfam" id="PF00895">
    <property type="entry name" value="ATP-synt_8"/>
    <property type="match status" value="1"/>
</dbReference>
<comment type="subcellular location">
    <subcellularLocation>
        <location evidence="1 14">Mitochondrion membrane</location>
        <topology evidence="1 14">Single-pass membrane protein</topology>
    </subcellularLocation>
</comment>
<evidence type="ECO:0000256" key="14">
    <source>
        <dbReference type="RuleBase" id="RU003661"/>
    </source>
</evidence>
<keyword evidence="3 14" id="KW-0813">Transport</keyword>
<geneLocation type="mitochondrion" evidence="17"/>
<dbReference type="GO" id="GO:0045259">
    <property type="term" value="C:proton-transporting ATP synthase complex"/>
    <property type="evidence" value="ECO:0007669"/>
    <property type="project" value="UniProtKB-KW"/>
</dbReference>
<keyword evidence="10" id="KW-0472">Membrane</keyword>
<evidence type="ECO:0000313" key="17">
    <source>
        <dbReference type="EMBL" id="AEK53123.1"/>
    </source>
</evidence>
<evidence type="ECO:0000256" key="8">
    <source>
        <dbReference type="ARBA" id="ARBA00023065"/>
    </source>
</evidence>
<gene>
    <name evidence="17" type="primary">ATP8</name>
</gene>